<evidence type="ECO:0000256" key="1">
    <source>
        <dbReference type="PIRSR" id="PIRSR018249-1"/>
    </source>
</evidence>
<feature type="binding site" evidence="1">
    <location>
        <position position="38"/>
    </location>
    <ligand>
        <name>Zn(2+)</name>
        <dbReference type="ChEBI" id="CHEBI:29105"/>
    </ligand>
</feature>
<name>A0A3G1KW11_FORW1</name>
<evidence type="ECO:0000256" key="2">
    <source>
        <dbReference type="PIRSR" id="PIRSR018249-2"/>
    </source>
</evidence>
<feature type="binding site" evidence="2">
    <location>
        <begin position="107"/>
        <end position="108"/>
    </location>
    <ligand>
        <name>S-adenosyl-L-methionine</name>
        <dbReference type="ChEBI" id="CHEBI:59789"/>
    </ligand>
</feature>
<dbReference type="Gene3D" id="3.40.50.150">
    <property type="entry name" value="Vaccinia Virus protein VP39"/>
    <property type="match status" value="1"/>
</dbReference>
<dbReference type="KEGG" id="fwa:DCMF_19360"/>
<dbReference type="Pfam" id="PF21302">
    <property type="entry name" value="Zn_ribbon_RlmA"/>
    <property type="match status" value="1"/>
</dbReference>
<evidence type="ECO:0000259" key="3">
    <source>
        <dbReference type="Pfam" id="PF13649"/>
    </source>
</evidence>
<dbReference type="Pfam" id="PF13649">
    <property type="entry name" value="Methyltransf_25"/>
    <property type="match status" value="1"/>
</dbReference>
<dbReference type="GO" id="GO:0008168">
    <property type="term" value="F:methyltransferase activity"/>
    <property type="evidence" value="ECO:0007669"/>
    <property type="project" value="UniProtKB-KW"/>
</dbReference>
<feature type="binding site" evidence="1">
    <location>
        <position position="20"/>
    </location>
    <ligand>
        <name>Zn(2+)</name>
        <dbReference type="ChEBI" id="CHEBI:29105"/>
    </ligand>
</feature>
<keyword evidence="6" id="KW-1185">Reference proteome</keyword>
<feature type="binding site" evidence="1">
    <location>
        <position position="34"/>
    </location>
    <ligand>
        <name>Zn(2+)</name>
        <dbReference type="ChEBI" id="CHEBI:29105"/>
    </ligand>
</feature>
<dbReference type="InterPro" id="IPR029063">
    <property type="entry name" value="SAM-dependent_MTases_sf"/>
</dbReference>
<keyword evidence="5" id="KW-0808">Transferase</keyword>
<keyword evidence="1" id="KW-0862">Zinc</keyword>
<dbReference type="Proteomes" id="UP000323521">
    <property type="component" value="Chromosome"/>
</dbReference>
<dbReference type="PIRSF" id="PIRSF018249">
    <property type="entry name" value="MyrA_prd"/>
    <property type="match status" value="1"/>
</dbReference>
<dbReference type="InterPro" id="IPR016718">
    <property type="entry name" value="rRNA_m1G-MeTrfase_A_prd"/>
</dbReference>
<feature type="binding site" evidence="2">
    <location>
        <position position="76"/>
    </location>
    <ligand>
        <name>S-adenosyl-L-methionine</name>
        <dbReference type="ChEBI" id="CHEBI:59789"/>
    </ligand>
</feature>
<evidence type="ECO:0000313" key="5">
    <source>
        <dbReference type="EMBL" id="ATW26621.1"/>
    </source>
</evidence>
<sequence length="289" mass="32955">MSKNIDLLAAHEDLFRCPICAGKMKLMHEKSLICTNRHCFDLAKQGYVNLLSRAVQTKYGRRMFASRRLMCRRGFFDPLYTKISKLILNQAESRRETIKILDTGCGEGSLLAKIQEKITQSSEIDHLGVGLDISKEGIVMAAQEYADKIWCVGDLARAPFAGQQFHVLLNILAPANYAEFERMLSRDGQVIKVIPEKGYLQELRDVFYEQCDREPDSSGNTQALFKSRFKLLDMERVQYRVALDHTRMEPLVHMTPLAWGATEERLVKALQANLRDVTIDLTILLGKKD</sequence>
<organism evidence="5 6">
    <name type="scientific">Formimonas warabiya</name>
    <dbReference type="NCBI Taxonomy" id="1761012"/>
    <lineage>
        <taxon>Bacteria</taxon>
        <taxon>Bacillati</taxon>
        <taxon>Bacillota</taxon>
        <taxon>Clostridia</taxon>
        <taxon>Eubacteriales</taxon>
        <taxon>Peptococcaceae</taxon>
        <taxon>Candidatus Formimonas</taxon>
    </lineage>
</organism>
<keyword evidence="1" id="KW-0479">Metal-binding</keyword>
<keyword evidence="5" id="KW-0489">Methyltransferase</keyword>
<dbReference type="InterPro" id="IPR041698">
    <property type="entry name" value="Methyltransf_25"/>
</dbReference>
<protein>
    <submittedName>
        <fullName evidence="5">rRNA (Guanine-N1)-methyltransferase</fullName>
    </submittedName>
</protein>
<gene>
    <name evidence="5" type="ORF">DCMF_19360</name>
</gene>
<accession>A0A3G1KW11</accession>
<keyword evidence="2" id="KW-0949">S-adenosyl-L-methionine</keyword>
<dbReference type="GO" id="GO:0032259">
    <property type="term" value="P:methylation"/>
    <property type="evidence" value="ECO:0007669"/>
    <property type="project" value="UniProtKB-KW"/>
</dbReference>
<feature type="binding site" evidence="1">
    <location>
        <position position="17"/>
    </location>
    <ligand>
        <name>Zn(2+)</name>
        <dbReference type="ChEBI" id="CHEBI:29105"/>
    </ligand>
</feature>
<dbReference type="GO" id="GO:0046872">
    <property type="term" value="F:metal ion binding"/>
    <property type="evidence" value="ECO:0007669"/>
    <property type="project" value="UniProtKB-KW"/>
</dbReference>
<dbReference type="RefSeq" id="WP_148135946.1">
    <property type="nucleotide sequence ID" value="NZ_CP017634.1"/>
</dbReference>
<dbReference type="InterPro" id="IPR048647">
    <property type="entry name" value="RlmA_N"/>
</dbReference>
<reference evidence="5 6" key="1">
    <citation type="submission" date="2016-10" db="EMBL/GenBank/DDBJ databases">
        <title>Complete Genome Sequence of Peptococcaceae strain DCMF.</title>
        <authorList>
            <person name="Edwards R.J."/>
            <person name="Holland S.I."/>
            <person name="Deshpande N.P."/>
            <person name="Wong Y.K."/>
            <person name="Ertan H."/>
            <person name="Manefield M."/>
            <person name="Russell T.L."/>
            <person name="Lee M.J."/>
        </authorList>
    </citation>
    <scope>NUCLEOTIDE SEQUENCE [LARGE SCALE GENOMIC DNA]</scope>
    <source>
        <strain evidence="5 6">DCMF</strain>
    </source>
</reference>
<dbReference type="AlphaFoldDB" id="A0A3G1KW11"/>
<feature type="binding site" evidence="2">
    <location>
        <position position="199"/>
    </location>
    <ligand>
        <name>S-adenosyl-L-methionine</name>
        <dbReference type="ChEBI" id="CHEBI:59789"/>
    </ligand>
</feature>
<dbReference type="EMBL" id="CP017634">
    <property type="protein sequence ID" value="ATW26621.1"/>
    <property type="molecule type" value="Genomic_DNA"/>
</dbReference>
<dbReference type="OrthoDB" id="5522265at2"/>
<evidence type="ECO:0000259" key="4">
    <source>
        <dbReference type="Pfam" id="PF21302"/>
    </source>
</evidence>
<evidence type="ECO:0000313" key="6">
    <source>
        <dbReference type="Proteomes" id="UP000323521"/>
    </source>
</evidence>
<feature type="domain" description="Methyltransferase" evidence="3">
    <location>
        <begin position="100"/>
        <end position="177"/>
    </location>
</feature>
<proteinExistence type="predicted"/>
<dbReference type="SUPFAM" id="SSF53335">
    <property type="entry name" value="S-adenosyl-L-methionine-dependent methyltransferases"/>
    <property type="match status" value="1"/>
</dbReference>
<feature type="domain" description="23S rRNA (guanine(745)-N(1))-methyltransferase N-terminal" evidence="4">
    <location>
        <begin position="15"/>
        <end position="58"/>
    </location>
</feature>